<feature type="domain" description="ChrR-like cupin" evidence="2">
    <location>
        <begin position="44"/>
        <end position="137"/>
    </location>
</feature>
<protein>
    <submittedName>
        <fullName evidence="3">Anti-sigma factor</fullName>
    </submittedName>
</protein>
<dbReference type="InterPro" id="IPR025979">
    <property type="entry name" value="ChrR-like_cupin_dom"/>
</dbReference>
<feature type="compositionally biased region" description="Low complexity" evidence="1">
    <location>
        <begin position="1"/>
        <end position="20"/>
    </location>
</feature>
<dbReference type="Proteomes" id="UP000275579">
    <property type="component" value="Chromosome"/>
</dbReference>
<dbReference type="Gene3D" id="2.60.120.10">
    <property type="entry name" value="Jelly Rolls"/>
    <property type="match status" value="1"/>
</dbReference>
<dbReference type="SUPFAM" id="SSF51182">
    <property type="entry name" value="RmlC-like cupins"/>
    <property type="match status" value="1"/>
</dbReference>
<dbReference type="InterPro" id="IPR011051">
    <property type="entry name" value="RmlC_Cupin_sf"/>
</dbReference>
<evidence type="ECO:0000313" key="4">
    <source>
        <dbReference type="Proteomes" id="UP000275579"/>
    </source>
</evidence>
<dbReference type="EMBL" id="CP029042">
    <property type="protein sequence ID" value="AZS74368.1"/>
    <property type="molecule type" value="Genomic_DNA"/>
</dbReference>
<dbReference type="InterPro" id="IPR014710">
    <property type="entry name" value="RmlC-like_jellyroll"/>
</dbReference>
<feature type="region of interest" description="Disordered" evidence="1">
    <location>
        <begin position="1"/>
        <end position="39"/>
    </location>
</feature>
<accession>A0A3S9YHR5</accession>
<evidence type="ECO:0000256" key="1">
    <source>
        <dbReference type="SAM" id="MobiDB-lite"/>
    </source>
</evidence>
<name>A0A3S9YHR5_9ACTN</name>
<sequence>MSTDATTDPATPTPATTGPAGEERRAPGGPGAGGVGGTAGYVWTTVDDAPVQEHFPGIRSRPLWTGANGAKALVLEMDPGSCWDGVDVHAPGPEEVFVVAGVFNDGDHDHPAGTFLHAPAGSWHVPQSTAGCRLFVFYPEG</sequence>
<dbReference type="Pfam" id="PF12973">
    <property type="entry name" value="Cupin_7"/>
    <property type="match status" value="1"/>
</dbReference>
<reference evidence="3 4" key="1">
    <citation type="submission" date="2018-04" db="EMBL/GenBank/DDBJ databases">
        <title>Complete genome sequences of Streptomyces lydicus strain WYEC and characterization of antagonistic properties of biological control agents.</title>
        <authorList>
            <person name="Mariita R.M."/>
            <person name="Sello J.K."/>
        </authorList>
    </citation>
    <scope>NUCLEOTIDE SEQUENCE [LARGE SCALE GENOMIC DNA]</scope>
    <source>
        <strain evidence="3 4">WYEC 108</strain>
    </source>
</reference>
<gene>
    <name evidence="3" type="ORF">DDE74_28530</name>
</gene>
<feature type="compositionally biased region" description="Gly residues" evidence="1">
    <location>
        <begin position="28"/>
        <end position="39"/>
    </location>
</feature>
<evidence type="ECO:0000313" key="3">
    <source>
        <dbReference type="EMBL" id="AZS74368.1"/>
    </source>
</evidence>
<dbReference type="AlphaFoldDB" id="A0A3S9YHR5"/>
<evidence type="ECO:0000259" key="2">
    <source>
        <dbReference type="Pfam" id="PF12973"/>
    </source>
</evidence>
<organism evidence="3 4">
    <name type="scientific">Streptomyces lydicus</name>
    <dbReference type="NCBI Taxonomy" id="47763"/>
    <lineage>
        <taxon>Bacteria</taxon>
        <taxon>Bacillati</taxon>
        <taxon>Actinomycetota</taxon>
        <taxon>Actinomycetes</taxon>
        <taxon>Kitasatosporales</taxon>
        <taxon>Streptomycetaceae</taxon>
        <taxon>Streptomyces</taxon>
    </lineage>
</organism>
<proteinExistence type="predicted"/>